<reference evidence="1" key="1">
    <citation type="submission" date="2014-11" db="EMBL/GenBank/DDBJ databases">
        <authorList>
            <person name="Amaro Gonzalez C."/>
        </authorList>
    </citation>
    <scope>NUCLEOTIDE SEQUENCE</scope>
</reference>
<reference evidence="1" key="2">
    <citation type="journal article" date="2015" name="Fish Shellfish Immunol.">
        <title>Early steps in the European eel (Anguilla anguilla)-Vibrio vulnificus interaction in the gills: Role of the RtxA13 toxin.</title>
        <authorList>
            <person name="Callol A."/>
            <person name="Pajuelo D."/>
            <person name="Ebbesson L."/>
            <person name="Teles M."/>
            <person name="MacKenzie S."/>
            <person name="Amaro C."/>
        </authorList>
    </citation>
    <scope>NUCLEOTIDE SEQUENCE</scope>
</reference>
<name>A0A0E9XEQ7_ANGAN</name>
<dbReference type="AlphaFoldDB" id="A0A0E9XEQ7"/>
<dbReference type="EMBL" id="GBXM01007448">
    <property type="protein sequence ID" value="JAI01130.1"/>
    <property type="molecule type" value="Transcribed_RNA"/>
</dbReference>
<evidence type="ECO:0000313" key="1">
    <source>
        <dbReference type="EMBL" id="JAI01130.1"/>
    </source>
</evidence>
<proteinExistence type="predicted"/>
<protein>
    <submittedName>
        <fullName evidence="1">Uncharacterized protein</fullName>
    </submittedName>
</protein>
<organism evidence="1">
    <name type="scientific">Anguilla anguilla</name>
    <name type="common">European freshwater eel</name>
    <name type="synonym">Muraena anguilla</name>
    <dbReference type="NCBI Taxonomy" id="7936"/>
    <lineage>
        <taxon>Eukaryota</taxon>
        <taxon>Metazoa</taxon>
        <taxon>Chordata</taxon>
        <taxon>Craniata</taxon>
        <taxon>Vertebrata</taxon>
        <taxon>Euteleostomi</taxon>
        <taxon>Actinopterygii</taxon>
        <taxon>Neopterygii</taxon>
        <taxon>Teleostei</taxon>
        <taxon>Anguilliformes</taxon>
        <taxon>Anguillidae</taxon>
        <taxon>Anguilla</taxon>
    </lineage>
</organism>
<sequence>MTKQSTITQHILCFKARQEIQDNLLQLSICSLLRSCHQS</sequence>
<accession>A0A0E9XEQ7</accession>